<reference evidence="6" key="1">
    <citation type="submission" date="2024-06" db="EMBL/GenBank/DDBJ databases">
        <title>Methylostella associata gen. nov., sp. nov., a novel Ancalomicrobiaceae-affiliated facultatively methylotrophic bacteria that feed on methanotrophs of the genus Methylococcus.</title>
        <authorList>
            <person name="Saltykova V."/>
            <person name="Danilova O.V."/>
            <person name="Oshkin I.Y."/>
            <person name="Belova S.E."/>
            <person name="Pimenov N.V."/>
            <person name="Dedysh S.N."/>
        </authorList>
    </citation>
    <scope>NUCLEOTIDE SEQUENCE</scope>
    <source>
        <strain evidence="6">S20</strain>
    </source>
</reference>
<dbReference type="InterPro" id="IPR004167">
    <property type="entry name" value="PSBD"/>
</dbReference>
<dbReference type="GO" id="GO:0004742">
    <property type="term" value="F:dihydrolipoyllysine-residue acetyltransferase activity"/>
    <property type="evidence" value="ECO:0007669"/>
    <property type="project" value="UniProtKB-EC"/>
</dbReference>
<dbReference type="PANTHER" id="PTHR43194:SF2">
    <property type="entry name" value="PEROXISOMAL MEMBRANE PROTEIN LPX1"/>
    <property type="match status" value="1"/>
</dbReference>
<dbReference type="AlphaFoldDB" id="A0AAU7X9R5"/>
<dbReference type="InterPro" id="IPR000089">
    <property type="entry name" value="Biotin_lipoyl"/>
</dbReference>
<comment type="cofactor">
    <cofactor evidence="1">
        <name>(R)-lipoate</name>
        <dbReference type="ChEBI" id="CHEBI:83088"/>
    </cofactor>
</comment>
<name>A0AAU7X9R5_9HYPH</name>
<sequence length="455" mass="46288">MPVEVILPRVDMDMATGKIARWYAEAGQQVAQGEPLFEIETDKAAMEIEAPASGILRDIKAEPGIDVAVGSTVAFIYAADEAWSPAAAPAPAAAAVAAPVLETTATTATKTEAPIPAAPVDIAGKIRATPLARKLASGAGLDLSAIAGTGPRGRIVSDDVRAAASALPKVGAASAPAPVPASAPAAPAVIAAPPVAPRPAAQHGLSVHRREGTGTPVVFLHGFGSESGSWAGLFAAVEPGRPILAFDLPSHGRSPVEDVPSIAALAERIADALRAEGVDEAHVVAHSLGGATALALADLAPALVRSLVLIAPAGLGADIDGAFLDGFSRATSKETVEPWLGRLVADRKHLSPGFVAVTAKGRADAERRDAQARIARTVFPAGTQTTDLRGVFERIAVPVRVVWGVADAIIPWKHALGLPGRVGLHLIPGAGHLPQLEARDTVAAIVTETIRSTGA</sequence>
<comment type="similarity">
    <text evidence="2">Belongs to the 2-oxoacid dehydrogenase family.</text>
</comment>
<protein>
    <submittedName>
        <fullName evidence="6">Acetoin dehydrogenase dihydrolipoyllysine-residue acetyltransferase subunit</fullName>
        <ecNumber evidence="6">2.3.1.12</ecNumber>
    </submittedName>
</protein>
<evidence type="ECO:0000256" key="2">
    <source>
        <dbReference type="ARBA" id="ARBA00007317"/>
    </source>
</evidence>
<dbReference type="PROSITE" id="PS51826">
    <property type="entry name" value="PSBD"/>
    <property type="match status" value="1"/>
</dbReference>
<keyword evidence="3" id="KW-0450">Lipoyl</keyword>
<dbReference type="Gene3D" id="2.40.50.100">
    <property type="match status" value="1"/>
</dbReference>
<dbReference type="InterPro" id="IPR011053">
    <property type="entry name" value="Single_hybrid_motif"/>
</dbReference>
<dbReference type="KEGG" id="mflg:ABS361_16405"/>
<dbReference type="NCBIfam" id="NF011457">
    <property type="entry name" value="PRK14875.1"/>
    <property type="match status" value="1"/>
</dbReference>
<dbReference type="RefSeq" id="WP_407048747.1">
    <property type="nucleotide sequence ID" value="NZ_CP158568.1"/>
</dbReference>
<evidence type="ECO:0000256" key="3">
    <source>
        <dbReference type="ARBA" id="ARBA00022823"/>
    </source>
</evidence>
<dbReference type="EC" id="2.3.1.12" evidence="6"/>
<evidence type="ECO:0000259" key="5">
    <source>
        <dbReference type="PROSITE" id="PS51826"/>
    </source>
</evidence>
<dbReference type="Gene3D" id="4.10.320.10">
    <property type="entry name" value="E3-binding domain"/>
    <property type="match status" value="1"/>
</dbReference>
<dbReference type="SUPFAM" id="SSF53474">
    <property type="entry name" value="alpha/beta-Hydrolases"/>
    <property type="match status" value="1"/>
</dbReference>
<organism evidence="6">
    <name type="scientific">Methyloraptor flagellatus</name>
    <dbReference type="NCBI Taxonomy" id="3162530"/>
    <lineage>
        <taxon>Bacteria</taxon>
        <taxon>Pseudomonadati</taxon>
        <taxon>Pseudomonadota</taxon>
        <taxon>Alphaproteobacteria</taxon>
        <taxon>Hyphomicrobiales</taxon>
        <taxon>Ancalomicrobiaceae</taxon>
        <taxon>Methyloraptor</taxon>
    </lineage>
</organism>
<evidence type="ECO:0000259" key="4">
    <source>
        <dbReference type="PROSITE" id="PS50968"/>
    </source>
</evidence>
<dbReference type="Pfam" id="PF00561">
    <property type="entry name" value="Abhydrolase_1"/>
    <property type="match status" value="1"/>
</dbReference>
<dbReference type="PANTHER" id="PTHR43194">
    <property type="entry name" value="HYDROLASE ALPHA/BETA FOLD FAMILY"/>
    <property type="match status" value="1"/>
</dbReference>
<dbReference type="InterPro" id="IPR000073">
    <property type="entry name" value="AB_hydrolase_1"/>
</dbReference>
<dbReference type="Gene3D" id="3.40.50.1820">
    <property type="entry name" value="alpha/beta hydrolase"/>
    <property type="match status" value="1"/>
</dbReference>
<dbReference type="SUPFAM" id="SSF47005">
    <property type="entry name" value="Peripheral subunit-binding domain of 2-oxo acid dehydrogenase complex"/>
    <property type="match status" value="1"/>
</dbReference>
<accession>A0AAU7X9R5</accession>
<evidence type="ECO:0000313" key="6">
    <source>
        <dbReference type="EMBL" id="XBY43647.1"/>
    </source>
</evidence>
<proteinExistence type="inferred from homology"/>
<dbReference type="InterPro" id="IPR050228">
    <property type="entry name" value="Carboxylesterase_BioH"/>
</dbReference>
<dbReference type="InterPro" id="IPR036625">
    <property type="entry name" value="E3-bd_dom_sf"/>
</dbReference>
<dbReference type="InterPro" id="IPR003016">
    <property type="entry name" value="2-oxoA_DH_lipoyl-BS"/>
</dbReference>
<dbReference type="InterPro" id="IPR029058">
    <property type="entry name" value="AB_hydrolase_fold"/>
</dbReference>
<dbReference type="SUPFAM" id="SSF51230">
    <property type="entry name" value="Single hybrid motif"/>
    <property type="match status" value="1"/>
</dbReference>
<keyword evidence="6" id="KW-0808">Transferase</keyword>
<dbReference type="CDD" id="cd06849">
    <property type="entry name" value="lipoyl_domain"/>
    <property type="match status" value="1"/>
</dbReference>
<evidence type="ECO:0000256" key="1">
    <source>
        <dbReference type="ARBA" id="ARBA00001938"/>
    </source>
</evidence>
<dbReference type="PROSITE" id="PS50968">
    <property type="entry name" value="BIOTINYL_LIPOYL"/>
    <property type="match status" value="1"/>
</dbReference>
<dbReference type="PRINTS" id="PR00111">
    <property type="entry name" value="ABHYDROLASE"/>
</dbReference>
<gene>
    <name evidence="6" type="ORF">ABS361_16405</name>
</gene>
<feature type="domain" description="Lipoyl-binding" evidence="4">
    <location>
        <begin position="2"/>
        <end position="77"/>
    </location>
</feature>
<dbReference type="PROSITE" id="PS00189">
    <property type="entry name" value="LIPOYL"/>
    <property type="match status" value="1"/>
</dbReference>
<feature type="domain" description="Peripheral subunit-binding (PSBD)" evidence="5">
    <location>
        <begin position="127"/>
        <end position="164"/>
    </location>
</feature>
<dbReference type="Pfam" id="PF02817">
    <property type="entry name" value="E3_binding"/>
    <property type="match status" value="1"/>
</dbReference>
<keyword evidence="6" id="KW-0012">Acyltransferase</keyword>
<dbReference type="EMBL" id="CP158568">
    <property type="protein sequence ID" value="XBY43647.1"/>
    <property type="molecule type" value="Genomic_DNA"/>
</dbReference>
<dbReference type="Pfam" id="PF00364">
    <property type="entry name" value="Biotin_lipoyl"/>
    <property type="match status" value="1"/>
</dbReference>